<sequence length="333" mass="38229">MDLALANKFDNILKENKVYTFANAEVKLSNVKYTSIKNEYCLNFNHNADIQEADDDESIQSQAFNFFNIKELLNQCGQKTVDFIGVAHSCMPAKEKQLKSGVTKSQRTVYLADESNLTIALCIWGDFANKFDLGPDEHPIVAIKRAQLSEFGGKSINSNEDSQIMINPKHKRTDQLQSWYRYLQDPSDLKCITMSKDKQDFPEEKKVVQFDNQRLIGEIMEALTCVLISGFQKMMIRLITWLALMRTVKEKSLKKVLDGDANTVIEHIKLATLHICQVLNLLMHLMLTSQIFISKKALLQWAYQQISLKILKIKETFKQLMIHFRIGNLENLG</sequence>
<accession>A0A078A800</accession>
<evidence type="ECO:0000256" key="1">
    <source>
        <dbReference type="ARBA" id="ARBA00004123"/>
    </source>
</evidence>
<dbReference type="Pfam" id="PF16900">
    <property type="entry name" value="REPA_OB_2"/>
    <property type="match status" value="1"/>
</dbReference>
<dbReference type="EMBL" id="CCKQ01007039">
    <property type="protein sequence ID" value="CDW78370.1"/>
    <property type="molecule type" value="Genomic_DNA"/>
</dbReference>
<dbReference type="InterPro" id="IPR012340">
    <property type="entry name" value="NA-bd_OB-fold"/>
</dbReference>
<evidence type="ECO:0000313" key="6">
    <source>
        <dbReference type="EMBL" id="CDW78370.1"/>
    </source>
</evidence>
<dbReference type="GO" id="GO:0005634">
    <property type="term" value="C:nucleus"/>
    <property type="evidence" value="ECO:0007669"/>
    <property type="project" value="UniProtKB-SubCell"/>
</dbReference>
<keyword evidence="4" id="KW-0539">Nucleus</keyword>
<evidence type="ECO:0000313" key="7">
    <source>
        <dbReference type="Proteomes" id="UP000039865"/>
    </source>
</evidence>
<evidence type="ECO:0000256" key="2">
    <source>
        <dbReference type="ARBA" id="ARBA00022705"/>
    </source>
</evidence>
<dbReference type="FunFam" id="2.40.50.140:FF:000064">
    <property type="entry name" value="Replication protein A subunit"/>
    <property type="match status" value="1"/>
</dbReference>
<reference evidence="6 7" key="1">
    <citation type="submission" date="2014-06" db="EMBL/GenBank/DDBJ databases">
        <authorList>
            <person name="Swart Estienne"/>
        </authorList>
    </citation>
    <scope>NUCLEOTIDE SEQUENCE [LARGE SCALE GENOMIC DNA]</scope>
    <source>
        <strain evidence="6 7">130c</strain>
    </source>
</reference>
<dbReference type="InParanoid" id="A0A078A800"/>
<evidence type="ECO:0000256" key="3">
    <source>
        <dbReference type="ARBA" id="ARBA00023125"/>
    </source>
</evidence>
<dbReference type="CDD" id="cd04475">
    <property type="entry name" value="RPA1_DBD_B"/>
    <property type="match status" value="1"/>
</dbReference>
<dbReference type="OrthoDB" id="295159at2759"/>
<keyword evidence="3 6" id="KW-0238">DNA-binding</keyword>
<dbReference type="SUPFAM" id="SSF50249">
    <property type="entry name" value="Nucleic acid-binding proteins"/>
    <property type="match status" value="1"/>
</dbReference>
<gene>
    <name evidence="6" type="primary">Contig8983.g9604</name>
    <name evidence="6" type="ORF">STYLEM_7347</name>
</gene>
<proteinExistence type="predicted"/>
<evidence type="ECO:0000256" key="4">
    <source>
        <dbReference type="ARBA" id="ARBA00023242"/>
    </source>
</evidence>
<comment type="subcellular location">
    <subcellularLocation>
        <location evidence="1">Nucleus</location>
    </subcellularLocation>
</comment>
<dbReference type="InterPro" id="IPR031657">
    <property type="entry name" value="REPA_OB_2"/>
</dbReference>
<dbReference type="Gene3D" id="2.40.50.140">
    <property type="entry name" value="Nucleic acid-binding proteins"/>
    <property type="match status" value="2"/>
</dbReference>
<keyword evidence="2" id="KW-0235">DNA replication</keyword>
<protein>
    <submittedName>
        <fullName evidence="6">Replication protein a 70 kDa dna-binding subunit</fullName>
    </submittedName>
</protein>
<evidence type="ECO:0000259" key="5">
    <source>
        <dbReference type="Pfam" id="PF16900"/>
    </source>
</evidence>
<keyword evidence="7" id="KW-1185">Reference proteome</keyword>
<feature type="domain" description="Replication protein A OB" evidence="5">
    <location>
        <begin position="69"/>
        <end position="167"/>
    </location>
</feature>
<organism evidence="6 7">
    <name type="scientific">Stylonychia lemnae</name>
    <name type="common">Ciliate</name>
    <dbReference type="NCBI Taxonomy" id="5949"/>
    <lineage>
        <taxon>Eukaryota</taxon>
        <taxon>Sar</taxon>
        <taxon>Alveolata</taxon>
        <taxon>Ciliophora</taxon>
        <taxon>Intramacronucleata</taxon>
        <taxon>Spirotrichea</taxon>
        <taxon>Stichotrichia</taxon>
        <taxon>Sporadotrichida</taxon>
        <taxon>Oxytrichidae</taxon>
        <taxon>Stylonychinae</taxon>
        <taxon>Stylonychia</taxon>
    </lineage>
</organism>
<name>A0A078A800_STYLE</name>
<dbReference type="GO" id="GO:0003677">
    <property type="term" value="F:DNA binding"/>
    <property type="evidence" value="ECO:0007669"/>
    <property type="project" value="UniProtKB-KW"/>
</dbReference>
<dbReference type="AlphaFoldDB" id="A0A078A800"/>
<dbReference type="GO" id="GO:0006260">
    <property type="term" value="P:DNA replication"/>
    <property type="evidence" value="ECO:0007669"/>
    <property type="project" value="UniProtKB-KW"/>
</dbReference>
<dbReference type="Proteomes" id="UP000039865">
    <property type="component" value="Unassembled WGS sequence"/>
</dbReference>